<evidence type="ECO:0000313" key="2">
    <source>
        <dbReference type="Proteomes" id="UP000255515"/>
    </source>
</evidence>
<dbReference type="EMBL" id="UFTJ01000003">
    <property type="protein sequence ID" value="SUV52692.1"/>
    <property type="molecule type" value="Genomic_DNA"/>
</dbReference>
<protein>
    <submittedName>
        <fullName evidence="1">Uncharacterized protein</fullName>
    </submittedName>
</protein>
<dbReference type="AlphaFoldDB" id="A0A380ZTL1"/>
<reference evidence="1 2" key="1">
    <citation type="submission" date="2018-06" db="EMBL/GenBank/DDBJ databases">
        <authorList>
            <consortium name="Pathogen Informatics"/>
            <person name="Doyle S."/>
        </authorList>
    </citation>
    <scope>NUCLEOTIDE SEQUENCE [LARGE SCALE GENOMIC DNA]</scope>
    <source>
        <strain evidence="1 2">NCTC11661</strain>
    </source>
</reference>
<accession>A0A380ZTL1</accession>
<evidence type="ECO:0000313" key="1">
    <source>
        <dbReference type="EMBL" id="SUV52692.1"/>
    </source>
</evidence>
<organism evidence="1 2">
    <name type="scientific">Bergeyella zoohelcum</name>
    <dbReference type="NCBI Taxonomy" id="1015"/>
    <lineage>
        <taxon>Bacteria</taxon>
        <taxon>Pseudomonadati</taxon>
        <taxon>Bacteroidota</taxon>
        <taxon>Flavobacteriia</taxon>
        <taxon>Flavobacteriales</taxon>
        <taxon>Weeksellaceae</taxon>
        <taxon>Bergeyella</taxon>
    </lineage>
</organism>
<name>A0A380ZTL1_9FLAO</name>
<gene>
    <name evidence="1" type="ORF">NCTC11661_01832</name>
</gene>
<proteinExistence type="predicted"/>
<dbReference type="Proteomes" id="UP000255515">
    <property type="component" value="Unassembled WGS sequence"/>
</dbReference>
<sequence length="39" mass="4612">MKEIAEITVNNVHALLKGKELYANFIDFANEHIDRLRRE</sequence>